<evidence type="ECO:0000256" key="12">
    <source>
        <dbReference type="RuleBase" id="RU004424"/>
    </source>
</evidence>
<evidence type="ECO:0000313" key="15">
    <source>
        <dbReference type="Proteomes" id="UP000824782"/>
    </source>
</evidence>
<dbReference type="PANTHER" id="PTHR11394:SF47">
    <property type="entry name" value="TASTE RECEPTOR TYPE 2 MEMBER 40"/>
    <property type="match status" value="1"/>
</dbReference>
<evidence type="ECO:0000256" key="11">
    <source>
        <dbReference type="RuleBase" id="RU004423"/>
    </source>
</evidence>
<evidence type="ECO:0000256" key="8">
    <source>
        <dbReference type="ARBA" id="ARBA00023136"/>
    </source>
</evidence>
<feature type="transmembrane region" description="Helical" evidence="13">
    <location>
        <begin position="46"/>
        <end position="69"/>
    </location>
</feature>
<keyword evidence="7 12" id="KW-0297">G-protein coupled receptor</keyword>
<dbReference type="InterPro" id="IPR007960">
    <property type="entry name" value="TAS2R"/>
</dbReference>
<comment type="caution">
    <text evidence="14">The sequence shown here is derived from an EMBL/GenBank/DDBJ whole genome shotgun (WGS) entry which is preliminary data.</text>
</comment>
<dbReference type="GO" id="GO:0033038">
    <property type="term" value="F:bitter taste receptor activity"/>
    <property type="evidence" value="ECO:0007669"/>
    <property type="project" value="InterPro"/>
</dbReference>
<feature type="transmembrane region" description="Helical" evidence="13">
    <location>
        <begin position="6"/>
        <end position="34"/>
    </location>
</feature>
<comment type="similarity">
    <text evidence="2 11">Belongs to the G-protein coupled receptor T2R family.</text>
</comment>
<dbReference type="GO" id="GO:0004930">
    <property type="term" value="F:G protein-coupled receptor activity"/>
    <property type="evidence" value="ECO:0007669"/>
    <property type="project" value="UniProtKB-KW"/>
</dbReference>
<evidence type="ECO:0000256" key="9">
    <source>
        <dbReference type="ARBA" id="ARBA00023170"/>
    </source>
</evidence>
<feature type="transmembrane region" description="Helical" evidence="13">
    <location>
        <begin position="230"/>
        <end position="253"/>
    </location>
</feature>
<evidence type="ECO:0000256" key="7">
    <source>
        <dbReference type="ARBA" id="ARBA00023040"/>
    </source>
</evidence>
<protein>
    <recommendedName>
        <fullName evidence="12">Taste receptor type 2</fullName>
    </recommendedName>
</protein>
<evidence type="ECO:0000256" key="1">
    <source>
        <dbReference type="ARBA" id="ARBA00004141"/>
    </source>
</evidence>
<evidence type="ECO:0000256" key="10">
    <source>
        <dbReference type="ARBA" id="ARBA00023224"/>
    </source>
</evidence>
<keyword evidence="4 12" id="KW-0716">Sensory transduction</keyword>
<evidence type="ECO:0000256" key="4">
    <source>
        <dbReference type="ARBA" id="ARBA00022606"/>
    </source>
</evidence>
<feature type="transmembrane region" description="Helical" evidence="13">
    <location>
        <begin position="177"/>
        <end position="200"/>
    </location>
</feature>
<keyword evidence="10 12" id="KW-0807">Transducer</keyword>
<evidence type="ECO:0000256" key="6">
    <source>
        <dbReference type="ARBA" id="ARBA00022989"/>
    </source>
</evidence>
<organism evidence="14 15">
    <name type="scientific">Engystomops pustulosus</name>
    <name type="common">Tungara frog</name>
    <name type="synonym">Physalaemus pustulosus</name>
    <dbReference type="NCBI Taxonomy" id="76066"/>
    <lineage>
        <taxon>Eukaryota</taxon>
        <taxon>Metazoa</taxon>
        <taxon>Chordata</taxon>
        <taxon>Craniata</taxon>
        <taxon>Vertebrata</taxon>
        <taxon>Euteleostomi</taxon>
        <taxon>Amphibia</taxon>
        <taxon>Batrachia</taxon>
        <taxon>Anura</taxon>
        <taxon>Neobatrachia</taxon>
        <taxon>Hyloidea</taxon>
        <taxon>Leptodactylidae</taxon>
        <taxon>Leiuperinae</taxon>
        <taxon>Engystomops</taxon>
    </lineage>
</organism>
<evidence type="ECO:0000256" key="3">
    <source>
        <dbReference type="ARBA" id="ARBA00022480"/>
    </source>
</evidence>
<dbReference type="Proteomes" id="UP000824782">
    <property type="component" value="Unassembled WGS sequence"/>
</dbReference>
<proteinExistence type="inferred from homology"/>
<evidence type="ECO:0000256" key="2">
    <source>
        <dbReference type="ARBA" id="ARBA00007376"/>
    </source>
</evidence>
<keyword evidence="3 12" id="KW-0919">Taste</keyword>
<evidence type="ECO:0000313" key="14">
    <source>
        <dbReference type="EMBL" id="KAG8550193.1"/>
    </source>
</evidence>
<keyword evidence="6 13" id="KW-1133">Transmembrane helix</keyword>
<name>A0AAV6ZV67_ENGPU</name>
<keyword evidence="15" id="KW-1185">Reference proteome</keyword>
<dbReference type="PANTHER" id="PTHR11394">
    <property type="entry name" value="TASTE RECEPTOR TYPE 2"/>
    <property type="match status" value="1"/>
</dbReference>
<evidence type="ECO:0000256" key="5">
    <source>
        <dbReference type="ARBA" id="ARBA00022692"/>
    </source>
</evidence>
<gene>
    <name evidence="14" type="ORF">GDO81_027800</name>
</gene>
<dbReference type="AlphaFoldDB" id="A0AAV6ZV67"/>
<dbReference type="Pfam" id="PF05296">
    <property type="entry name" value="TAS2R"/>
    <property type="match status" value="1"/>
</dbReference>
<dbReference type="GO" id="GO:0016020">
    <property type="term" value="C:membrane"/>
    <property type="evidence" value="ECO:0007669"/>
    <property type="project" value="UniProtKB-SubCell"/>
</dbReference>
<reference evidence="14" key="1">
    <citation type="thesis" date="2020" institute="ProQuest LLC" country="789 East Eisenhower Parkway, Ann Arbor, MI, USA">
        <title>Comparative Genomics and Chromosome Evolution.</title>
        <authorList>
            <person name="Mudd A.B."/>
        </authorList>
    </citation>
    <scope>NUCLEOTIDE SEQUENCE</scope>
    <source>
        <strain evidence="14">237g6f4</strain>
        <tissue evidence="14">Blood</tissue>
    </source>
</reference>
<keyword evidence="5 12" id="KW-0812">Transmembrane</keyword>
<keyword evidence="8 12" id="KW-0472">Membrane</keyword>
<feature type="transmembrane region" description="Helical" evidence="13">
    <location>
        <begin position="81"/>
        <end position="108"/>
    </location>
</feature>
<keyword evidence="9 12" id="KW-0675">Receptor</keyword>
<feature type="transmembrane region" description="Helical" evidence="13">
    <location>
        <begin position="129"/>
        <end position="152"/>
    </location>
</feature>
<sequence length="290" mass="32203">MSPSWVFILVVVAITFISGIFWNVTVVTFYINNWGQTLRSGGCDKIVLATAAATALLQVMVTFGGILFYSQLFLLLPNAALAPFLFVFQCFIDLCCWKTSWLSVCYCLKLVNFSHQILLWIKSRFPSALTSLLLGSTLGSVLINLPFLWATIHMPLNNSSSSSAGIGMDLSFKVVKVTLGTSVPFLLSLFCILLSVRSLLRHVWRIQKNGSKYSQLAGHVRAVRTMVLRLVLDLTFCIVVMGILLFSFSIGLILGSLSWIFIMLYPSLQALILITGSLKLMKHLFVDICL</sequence>
<accession>A0AAV6ZV67</accession>
<dbReference type="EMBL" id="WNYA01000075">
    <property type="protein sequence ID" value="KAG8550193.1"/>
    <property type="molecule type" value="Genomic_DNA"/>
</dbReference>
<feature type="transmembrane region" description="Helical" evidence="13">
    <location>
        <begin position="259"/>
        <end position="278"/>
    </location>
</feature>
<comment type="subcellular location">
    <subcellularLocation>
        <location evidence="1 12">Membrane</location>
        <topology evidence="1 12">Multi-pass membrane protein</topology>
    </subcellularLocation>
</comment>
<evidence type="ECO:0000256" key="13">
    <source>
        <dbReference type="SAM" id="Phobius"/>
    </source>
</evidence>